<evidence type="ECO:0000313" key="7">
    <source>
        <dbReference type="Proteomes" id="UP001333710"/>
    </source>
</evidence>
<dbReference type="RefSeq" id="WP_338292746.1">
    <property type="nucleotide sequence ID" value="NZ_AP027272.1"/>
</dbReference>
<dbReference type="GO" id="GO:0005737">
    <property type="term" value="C:cytoplasm"/>
    <property type="evidence" value="ECO:0007669"/>
    <property type="project" value="TreeGrafter"/>
</dbReference>
<evidence type="ECO:0000256" key="2">
    <source>
        <dbReference type="ARBA" id="ARBA00022723"/>
    </source>
</evidence>
<dbReference type="GO" id="GO:0046872">
    <property type="term" value="F:metal ion binding"/>
    <property type="evidence" value="ECO:0007669"/>
    <property type="project" value="UniProtKB-KW"/>
</dbReference>
<evidence type="ECO:0000313" key="6">
    <source>
        <dbReference type="EMBL" id="BDX06743.1"/>
    </source>
</evidence>
<organism evidence="6 7">
    <name type="scientific">Planctobacterium marinum</name>
    <dbReference type="NCBI Taxonomy" id="1631968"/>
    <lineage>
        <taxon>Bacteria</taxon>
        <taxon>Pseudomonadati</taxon>
        <taxon>Pseudomonadota</taxon>
        <taxon>Gammaproteobacteria</taxon>
        <taxon>Alteromonadales</taxon>
        <taxon>Alteromonadaceae</taxon>
        <taxon>Planctobacterium</taxon>
    </lineage>
</organism>
<dbReference type="Gene3D" id="3.90.79.10">
    <property type="entry name" value="Nucleoside Triphosphate Pyrophosphohydrolase"/>
    <property type="match status" value="1"/>
</dbReference>
<dbReference type="PANTHER" id="PTHR12629">
    <property type="entry name" value="DIPHOSPHOINOSITOL POLYPHOSPHATE PHOSPHOHYDROLASE"/>
    <property type="match status" value="1"/>
</dbReference>
<dbReference type="InterPro" id="IPR000086">
    <property type="entry name" value="NUDIX_hydrolase_dom"/>
</dbReference>
<gene>
    <name evidence="6" type="ORF">MACH26_22640</name>
</gene>
<keyword evidence="2" id="KW-0479">Metal-binding</keyword>
<dbReference type="SUPFAM" id="SSF55811">
    <property type="entry name" value="Nudix"/>
    <property type="match status" value="1"/>
</dbReference>
<sequence length="306" mass="34384">MHLIVTQPNETSELPWNKLKRQAQRIGHHIEQQGDRIVKVICELPVQPLAIKMAKAAGGTGDNVTLMTRPEMCAEQMLSDTSEGEEKAVVVWCVSNRFFEQNIAPKLNLAEVDSVELEGIQAQCCCLIALKPATVTDLPVRVATVIPSSALPKTFTFETEQGVEQRDRPAYYYSQAGVIPWRLKGQQLQVMLITSSKNRHWGFPKGVMEPGEPPEYTAQIEARDEGGIIGDIGVRIGQFEVPKWGANCTVETFAMKVSEVLPRHIWQEHHRNRHWCSLELAKGLVKNSSFVELLNELENCYQRGEL</sequence>
<evidence type="ECO:0000256" key="4">
    <source>
        <dbReference type="ARBA" id="ARBA00022842"/>
    </source>
</evidence>
<dbReference type="KEGG" id="pmaw:MACH26_22640"/>
<proteinExistence type="predicted"/>
<dbReference type="EMBL" id="AP027272">
    <property type="protein sequence ID" value="BDX06743.1"/>
    <property type="molecule type" value="Genomic_DNA"/>
</dbReference>
<dbReference type="Proteomes" id="UP001333710">
    <property type="component" value="Chromosome"/>
</dbReference>
<evidence type="ECO:0000256" key="3">
    <source>
        <dbReference type="ARBA" id="ARBA00022801"/>
    </source>
</evidence>
<accession>A0AA48HH04</accession>
<dbReference type="AlphaFoldDB" id="A0AA48HH04"/>
<dbReference type="GO" id="GO:0016462">
    <property type="term" value="F:pyrophosphatase activity"/>
    <property type="evidence" value="ECO:0007669"/>
    <property type="project" value="InterPro"/>
</dbReference>
<name>A0AA48HH04_9ALTE</name>
<dbReference type="InterPro" id="IPR047198">
    <property type="entry name" value="DDP-like_NUDIX"/>
</dbReference>
<reference evidence="6" key="1">
    <citation type="submission" date="2023-01" db="EMBL/GenBank/DDBJ databases">
        <title>Complete genome sequence of Planctobacterium marinum strain Dej080120_11.</title>
        <authorList>
            <person name="Ueki S."/>
            <person name="Maruyama F."/>
        </authorList>
    </citation>
    <scope>NUCLEOTIDE SEQUENCE</scope>
    <source>
        <strain evidence="6">Dej080120_11</strain>
    </source>
</reference>
<comment type="cofactor">
    <cofactor evidence="1">
        <name>Mg(2+)</name>
        <dbReference type="ChEBI" id="CHEBI:18420"/>
    </cofactor>
</comment>
<dbReference type="CDD" id="cd04666">
    <property type="entry name" value="NUDIX_DIPP2_like_Nudt4"/>
    <property type="match status" value="1"/>
</dbReference>
<dbReference type="InterPro" id="IPR015797">
    <property type="entry name" value="NUDIX_hydrolase-like_dom_sf"/>
</dbReference>
<evidence type="ECO:0000256" key="1">
    <source>
        <dbReference type="ARBA" id="ARBA00001946"/>
    </source>
</evidence>
<dbReference type="PANTHER" id="PTHR12629:SF0">
    <property type="entry name" value="DIPHOSPHOINOSITOL-POLYPHOSPHATE DIPHOSPHATASE"/>
    <property type="match status" value="1"/>
</dbReference>
<feature type="domain" description="Nudix hydrolase" evidence="5">
    <location>
        <begin position="171"/>
        <end position="298"/>
    </location>
</feature>
<protein>
    <recommendedName>
        <fullName evidence="5">Nudix hydrolase domain-containing protein</fullName>
    </recommendedName>
</protein>
<dbReference type="Pfam" id="PF00293">
    <property type="entry name" value="NUDIX"/>
    <property type="match status" value="1"/>
</dbReference>
<keyword evidence="3" id="KW-0378">Hydrolase</keyword>
<dbReference type="PROSITE" id="PS51462">
    <property type="entry name" value="NUDIX"/>
    <property type="match status" value="1"/>
</dbReference>
<keyword evidence="7" id="KW-1185">Reference proteome</keyword>
<evidence type="ECO:0000259" key="5">
    <source>
        <dbReference type="PROSITE" id="PS51462"/>
    </source>
</evidence>
<keyword evidence="4" id="KW-0460">Magnesium</keyword>